<dbReference type="InterPro" id="IPR043915">
    <property type="entry name" value="P9_TM"/>
</dbReference>
<evidence type="ECO:0000256" key="1">
    <source>
        <dbReference type="SAM" id="Phobius"/>
    </source>
</evidence>
<organism evidence="3">
    <name type="scientific">viral metagenome</name>
    <dbReference type="NCBI Taxonomy" id="1070528"/>
    <lineage>
        <taxon>unclassified sequences</taxon>
        <taxon>metagenomes</taxon>
        <taxon>organismal metagenomes</taxon>
    </lineage>
</organism>
<feature type="domain" description="Minor capsid protein P9 transmembrane helices" evidence="2">
    <location>
        <begin position="6"/>
        <end position="74"/>
    </location>
</feature>
<accession>A0A6C0BU70</accession>
<evidence type="ECO:0000313" key="3">
    <source>
        <dbReference type="EMBL" id="QHS94958.1"/>
    </source>
</evidence>
<proteinExistence type="predicted"/>
<dbReference type="AlphaFoldDB" id="A0A6C0BU70"/>
<dbReference type="EMBL" id="MN739236">
    <property type="protein sequence ID" value="QHS94958.1"/>
    <property type="molecule type" value="Genomic_DNA"/>
</dbReference>
<keyword evidence="1" id="KW-0472">Membrane</keyword>
<sequence>MNKDMFWLNNPMILIDSKKITHIWPNNKMNDTEKLNSLVRLLFILTISFYFIFGNITYIYSGILSIGIICFYYFFLLKETKVEAHEGFETNKKKNKKVTFAKVSNKNPMNNLLVTDYTGNTNKKPAPNAYESNIVEEINKQTKSFIKNNNDGNTEIDKRLFKDLGDNYMFEDSMQRFISNPNTVNPNDQEGFAKFCYGDMVSTKEGNKFAAGRYAPRYTNY</sequence>
<feature type="transmembrane region" description="Helical" evidence="1">
    <location>
        <begin position="37"/>
        <end position="53"/>
    </location>
</feature>
<keyword evidence="1" id="KW-0812">Transmembrane</keyword>
<protein>
    <recommendedName>
        <fullName evidence="2">Minor capsid protein P9 transmembrane helices domain-containing protein</fullName>
    </recommendedName>
</protein>
<feature type="transmembrane region" description="Helical" evidence="1">
    <location>
        <begin position="59"/>
        <end position="77"/>
    </location>
</feature>
<name>A0A6C0BU70_9ZZZZ</name>
<dbReference type="Pfam" id="PF19066">
    <property type="entry name" value="P9_TM"/>
    <property type="match status" value="1"/>
</dbReference>
<evidence type="ECO:0000259" key="2">
    <source>
        <dbReference type="Pfam" id="PF19066"/>
    </source>
</evidence>
<reference evidence="3" key="1">
    <citation type="journal article" date="2020" name="Nature">
        <title>Giant virus diversity and host interactions through global metagenomics.</title>
        <authorList>
            <person name="Schulz F."/>
            <person name="Roux S."/>
            <person name="Paez-Espino D."/>
            <person name="Jungbluth S."/>
            <person name="Walsh D.A."/>
            <person name="Denef V.J."/>
            <person name="McMahon K.D."/>
            <person name="Konstantinidis K.T."/>
            <person name="Eloe-Fadrosh E.A."/>
            <person name="Kyrpides N.C."/>
            <person name="Woyke T."/>
        </authorList>
    </citation>
    <scope>NUCLEOTIDE SEQUENCE</scope>
    <source>
        <strain evidence="3">GVMAG-M-3300018428-16</strain>
    </source>
</reference>
<keyword evidence="1" id="KW-1133">Transmembrane helix</keyword>